<dbReference type="PANTHER" id="PTHR37534">
    <property type="entry name" value="TRANSCRIPTIONAL ACTIVATOR PROTEIN UGA3"/>
    <property type="match status" value="1"/>
</dbReference>
<dbReference type="Proteomes" id="UP001174694">
    <property type="component" value="Unassembled WGS sequence"/>
</dbReference>
<keyword evidence="4" id="KW-0238">DNA-binding</keyword>
<comment type="caution">
    <text evidence="9">The sequence shown here is derived from an EMBL/GenBank/DDBJ whole genome shotgun (WGS) entry which is preliminary data.</text>
</comment>
<dbReference type="Pfam" id="PF11951">
    <property type="entry name" value="Fungal_trans_2"/>
    <property type="match status" value="1"/>
</dbReference>
<dbReference type="EMBL" id="JANBVO010000022">
    <property type="protein sequence ID" value="KAJ9142400.1"/>
    <property type="molecule type" value="Genomic_DNA"/>
</dbReference>
<evidence type="ECO:0000256" key="7">
    <source>
        <dbReference type="SAM" id="MobiDB-lite"/>
    </source>
</evidence>
<evidence type="ECO:0000256" key="4">
    <source>
        <dbReference type="ARBA" id="ARBA00023125"/>
    </source>
</evidence>
<keyword evidence="5" id="KW-0804">Transcription</keyword>
<evidence type="ECO:0000313" key="10">
    <source>
        <dbReference type="Proteomes" id="UP001174694"/>
    </source>
</evidence>
<dbReference type="Gene3D" id="4.10.240.10">
    <property type="entry name" value="Zn(2)-C6 fungal-type DNA-binding domain"/>
    <property type="match status" value="1"/>
</dbReference>
<dbReference type="InterPro" id="IPR036864">
    <property type="entry name" value="Zn2-C6_fun-type_DNA-bd_sf"/>
</dbReference>
<keyword evidence="6" id="KW-0539">Nucleus</keyword>
<evidence type="ECO:0000256" key="6">
    <source>
        <dbReference type="ARBA" id="ARBA00023242"/>
    </source>
</evidence>
<comment type="subcellular location">
    <subcellularLocation>
        <location evidence="1">Nucleus</location>
    </subcellularLocation>
</comment>
<dbReference type="SMART" id="SM00066">
    <property type="entry name" value="GAL4"/>
    <property type="match status" value="1"/>
</dbReference>
<dbReference type="PROSITE" id="PS50048">
    <property type="entry name" value="ZN2_CY6_FUNGAL_2"/>
    <property type="match status" value="1"/>
</dbReference>
<name>A0AA38RTZ4_9PEZI</name>
<keyword evidence="10" id="KW-1185">Reference proteome</keyword>
<reference evidence="9" key="1">
    <citation type="submission" date="2022-07" db="EMBL/GenBank/DDBJ databases">
        <title>Fungi with potential for degradation of polypropylene.</title>
        <authorList>
            <person name="Gostincar C."/>
        </authorList>
    </citation>
    <scope>NUCLEOTIDE SEQUENCE</scope>
    <source>
        <strain evidence="9">EXF-13308</strain>
    </source>
</reference>
<evidence type="ECO:0000256" key="5">
    <source>
        <dbReference type="ARBA" id="ARBA00023163"/>
    </source>
</evidence>
<dbReference type="PANTHER" id="PTHR37534:SF49">
    <property type="entry name" value="LYSINE BIOSYNTHESIS REGULATORY PROTEIN LYS14"/>
    <property type="match status" value="1"/>
</dbReference>
<evidence type="ECO:0000313" key="9">
    <source>
        <dbReference type="EMBL" id="KAJ9142400.1"/>
    </source>
</evidence>
<dbReference type="CDD" id="cd00067">
    <property type="entry name" value="GAL4"/>
    <property type="match status" value="1"/>
</dbReference>
<evidence type="ECO:0000256" key="1">
    <source>
        <dbReference type="ARBA" id="ARBA00004123"/>
    </source>
</evidence>
<dbReference type="GO" id="GO:0008270">
    <property type="term" value="F:zinc ion binding"/>
    <property type="evidence" value="ECO:0007669"/>
    <property type="project" value="InterPro"/>
</dbReference>
<dbReference type="GO" id="GO:0045944">
    <property type="term" value="P:positive regulation of transcription by RNA polymerase II"/>
    <property type="evidence" value="ECO:0007669"/>
    <property type="project" value="TreeGrafter"/>
</dbReference>
<evidence type="ECO:0000259" key="8">
    <source>
        <dbReference type="PROSITE" id="PS50048"/>
    </source>
</evidence>
<dbReference type="SUPFAM" id="SSF57701">
    <property type="entry name" value="Zn2/Cys6 DNA-binding domain"/>
    <property type="match status" value="1"/>
</dbReference>
<dbReference type="GO" id="GO:0000976">
    <property type="term" value="F:transcription cis-regulatory region binding"/>
    <property type="evidence" value="ECO:0007669"/>
    <property type="project" value="TreeGrafter"/>
</dbReference>
<dbReference type="GO" id="GO:0005634">
    <property type="term" value="C:nucleus"/>
    <property type="evidence" value="ECO:0007669"/>
    <property type="project" value="UniProtKB-SubCell"/>
</dbReference>
<dbReference type="Pfam" id="PF00172">
    <property type="entry name" value="Zn_clus"/>
    <property type="match status" value="1"/>
</dbReference>
<proteinExistence type="predicted"/>
<dbReference type="InterPro" id="IPR021858">
    <property type="entry name" value="Fun_TF"/>
</dbReference>
<protein>
    <recommendedName>
        <fullName evidence="8">Zn(2)-C6 fungal-type domain-containing protein</fullName>
    </recommendedName>
</protein>
<organism evidence="9 10">
    <name type="scientific">Pleurostoma richardsiae</name>
    <dbReference type="NCBI Taxonomy" id="41990"/>
    <lineage>
        <taxon>Eukaryota</taxon>
        <taxon>Fungi</taxon>
        <taxon>Dikarya</taxon>
        <taxon>Ascomycota</taxon>
        <taxon>Pezizomycotina</taxon>
        <taxon>Sordariomycetes</taxon>
        <taxon>Sordariomycetidae</taxon>
        <taxon>Calosphaeriales</taxon>
        <taxon>Pleurostomataceae</taxon>
        <taxon>Pleurostoma</taxon>
    </lineage>
</organism>
<evidence type="ECO:0000256" key="3">
    <source>
        <dbReference type="ARBA" id="ARBA00023015"/>
    </source>
</evidence>
<keyword evidence="3" id="KW-0805">Transcription regulation</keyword>
<dbReference type="GO" id="GO:0000981">
    <property type="term" value="F:DNA-binding transcription factor activity, RNA polymerase II-specific"/>
    <property type="evidence" value="ECO:0007669"/>
    <property type="project" value="InterPro"/>
</dbReference>
<keyword evidence="2" id="KW-0862">Zinc</keyword>
<feature type="domain" description="Zn(2)-C6 fungal-type" evidence="8">
    <location>
        <begin position="17"/>
        <end position="45"/>
    </location>
</feature>
<evidence type="ECO:0000256" key="2">
    <source>
        <dbReference type="ARBA" id="ARBA00022833"/>
    </source>
</evidence>
<accession>A0AA38RTZ4</accession>
<sequence length="474" mass="52010">MAPEQPDPDRIRRVRTGCWTCRRRGYRCDETKPSCKECIRLSLDCEGYGIRLRWTTSSSPAGPGKGNAPVNRPGRSRRLRRTSPPTSDPNTAASKAVSQDLGGVASLSPLPPGLSHDQSFLIQHFFYTISGLLASTDDRSINVYCGVILPMAFSSPLVLDSVLLLSATHLASRYDQFSPHNAKYKAQVLRALIHRVGAWSEFELTTLTSIILLSINEIFEANSPADWVRHLAAAGKIIGSHMGNLVGRAPDRTVRMILDIFAYHNVLALVSTGQPSLFLDLYYDDKWSSLSGQRTAFLASVDTLLSIAARLSRLTHASDDGLPCTADRLAAADRLRQQLGSWSPPLGIPDDTRHTAEAMRYATMLIYYKTVAFAGEDNAAAISASSRAIVEHIGHVPVRSSATASHVWPLYMAGSVLEDGVSVPEDARQFIQDRFLAMESVRGIRSVGIVRRRLEQAWSTEVVSAKLEPPVILF</sequence>
<gene>
    <name evidence="9" type="ORF">NKR23_g7140</name>
</gene>
<dbReference type="InterPro" id="IPR001138">
    <property type="entry name" value="Zn2Cys6_DnaBD"/>
</dbReference>
<dbReference type="AlphaFoldDB" id="A0AA38RTZ4"/>
<feature type="region of interest" description="Disordered" evidence="7">
    <location>
        <begin position="56"/>
        <end position="95"/>
    </location>
</feature>